<dbReference type="Proteomes" id="UP000471633">
    <property type="component" value="Unassembled WGS sequence"/>
</dbReference>
<sequence length="569" mass="64413">MKYLNPFQVKRINSNDFTYVFLHVTASKKTNILSEGQRYRACKAYIYNFYQMNYDYLNSPQKKGRFNIAMVSDFCYPNVGGVESHIFALSQCLIRRGHRVIIITHSYGSEGDQRQGVRYLPRGLKVYYIPIQPFYKQSIFITVLGTLPIIREIVIREQIDIVHGHSIFSPLACEAAIHAQSLGCRTVHTEHSLFGFSDLSAIIMNKVMEGVFTAVDQVICVSHTTKENVVLRAKYDADRVFVIPNAVDASAFIPDPSCRDPNYITIVVVSRLVYRKGLDLLVAIIPSLCSLFPELRFLIGGDGPKRLELEEIREQYQLHSRVKLLGGLQPHEVRPLLIQGDIFLNTSLTEAFCIAILEAVSCGLMVISTAVGGLPEVLPEHFIRLAPANASELATIVADSIIQVRRQRKDSKLTTHEQEAMDNLTSDKVNICTSPPNPLCRFSLVADPSTHFDGTECNCNSLNDHCWHMHKWIRSMYCWPLVAKRTEKVYSAAMSKPPVSLHDRISRLYQLGPLTGKITCFSAILHWLLLQFISWLRPEQIIDIMPSLETPIEDFSDSECEDFSVDSHK</sequence>
<dbReference type="AlphaFoldDB" id="A0A922IQX3"/>
<evidence type="ECO:0000256" key="5">
    <source>
        <dbReference type="ARBA" id="ARBA00022679"/>
    </source>
</evidence>
<dbReference type="Pfam" id="PF00534">
    <property type="entry name" value="Glycos_transf_1"/>
    <property type="match status" value="1"/>
</dbReference>
<dbReference type="FunFam" id="3.40.50.2000:FF:000026">
    <property type="entry name" value="Phosphatidylinositol N-acetylglucosaminyltransferase subunit A"/>
    <property type="match status" value="1"/>
</dbReference>
<protein>
    <recommendedName>
        <fullName evidence="2">phosphatidylinositol N-acetylglucosaminyltransferase</fullName>
        <ecNumber evidence="2">2.4.1.198</ecNumber>
    </recommendedName>
    <alternativeName>
        <fullName evidence="6">GlcNAc-PI synthesis protein</fullName>
    </alternativeName>
</protein>
<accession>A0A922IQX3</accession>
<reference evidence="9" key="1">
    <citation type="journal article" date="2012" name="Nat. Genet.">
        <title>Whole-genome sequence of Schistosoma haematobium.</title>
        <authorList>
            <person name="Young N.D."/>
            <person name="Jex A.R."/>
            <person name="Li B."/>
            <person name="Liu S."/>
            <person name="Yang L."/>
            <person name="Xiong Z."/>
            <person name="Li Y."/>
            <person name="Cantacessi C."/>
            <person name="Hall R.S."/>
            <person name="Xu X."/>
            <person name="Chen F."/>
            <person name="Wu X."/>
            <person name="Zerlotini A."/>
            <person name="Oliveira G."/>
            <person name="Hofmann A."/>
            <person name="Zhang G."/>
            <person name="Fang X."/>
            <person name="Kang Y."/>
            <person name="Campbell B.E."/>
            <person name="Loukas A."/>
            <person name="Ranganathan S."/>
            <person name="Rollinson D."/>
            <person name="Rinaldi G."/>
            <person name="Brindley P.J."/>
            <person name="Yang H."/>
            <person name="Wang J."/>
            <person name="Wang J."/>
            <person name="Gasser R.B."/>
        </authorList>
    </citation>
    <scope>NUCLEOTIDE SEQUENCE</scope>
</reference>
<proteinExistence type="predicted"/>
<evidence type="ECO:0000256" key="3">
    <source>
        <dbReference type="ARBA" id="ARBA00022502"/>
    </source>
</evidence>
<dbReference type="GO" id="GO:0017176">
    <property type="term" value="F:phosphatidylinositol N-acetylglucosaminyltransferase activity"/>
    <property type="evidence" value="ECO:0007669"/>
    <property type="project" value="UniProtKB-EC"/>
</dbReference>
<dbReference type="GO" id="GO:0000506">
    <property type="term" value="C:glycosylphosphatidylinositol-N-acetylglucosaminyltransferase (GPI-GnT) complex"/>
    <property type="evidence" value="ECO:0007669"/>
    <property type="project" value="TreeGrafter"/>
</dbReference>
<dbReference type="Pfam" id="PF08288">
    <property type="entry name" value="PIGA"/>
    <property type="match status" value="1"/>
</dbReference>
<dbReference type="CTD" id="24594191"/>
<evidence type="ECO:0000256" key="6">
    <source>
        <dbReference type="ARBA" id="ARBA00032160"/>
    </source>
</evidence>
<dbReference type="RefSeq" id="XP_051067702.1">
    <property type="nucleotide sequence ID" value="XM_051219178.1"/>
</dbReference>
<dbReference type="EMBL" id="AMPZ03000004">
    <property type="protein sequence ID" value="KAH9584968.1"/>
    <property type="molecule type" value="Genomic_DNA"/>
</dbReference>
<gene>
    <name evidence="9" type="ORF">MS3_00010776</name>
</gene>
<comment type="caution">
    <text evidence="9">The sequence shown here is derived from an EMBL/GenBank/DDBJ whole genome shotgun (WGS) entry which is preliminary data.</text>
</comment>
<keyword evidence="10" id="KW-1185">Reference proteome</keyword>
<dbReference type="PANTHER" id="PTHR45871">
    <property type="entry name" value="N-ACETYLGLUCOSAMINYL-PHOSPHATIDYLINOSITOL BIOSYNTHETIC PROTEIN"/>
    <property type="match status" value="1"/>
</dbReference>
<evidence type="ECO:0000259" key="8">
    <source>
        <dbReference type="Pfam" id="PF08288"/>
    </source>
</evidence>
<dbReference type="KEGG" id="shx:MS3_00010776"/>
<feature type="domain" description="PIGA GPI anchor biosynthesis" evidence="8">
    <location>
        <begin position="112"/>
        <end position="198"/>
    </location>
</feature>
<evidence type="ECO:0000256" key="1">
    <source>
        <dbReference type="ARBA" id="ARBA00004687"/>
    </source>
</evidence>
<reference evidence="9" key="3">
    <citation type="submission" date="2021-06" db="EMBL/GenBank/DDBJ databases">
        <title>Chromosome-level genome assembly for S. haematobium.</title>
        <authorList>
            <person name="Stroehlein A.J."/>
        </authorList>
    </citation>
    <scope>NUCLEOTIDE SEQUENCE</scope>
</reference>
<evidence type="ECO:0000256" key="4">
    <source>
        <dbReference type="ARBA" id="ARBA00022676"/>
    </source>
</evidence>
<dbReference type="InterPro" id="IPR001296">
    <property type="entry name" value="Glyco_trans_1"/>
</dbReference>
<keyword evidence="3" id="KW-0337">GPI-anchor biosynthesis</keyword>
<dbReference type="InterPro" id="IPR013234">
    <property type="entry name" value="PIGA_GPI_anchor_biosynthesis"/>
</dbReference>
<comment type="pathway">
    <text evidence="1">Glycolipid biosynthesis; glycosylphosphatidylinositol-anchor biosynthesis.</text>
</comment>
<dbReference type="GeneID" id="24594191"/>
<dbReference type="Gene3D" id="3.40.50.2000">
    <property type="entry name" value="Glycogen Phosphorylase B"/>
    <property type="match status" value="2"/>
</dbReference>
<evidence type="ECO:0000259" key="7">
    <source>
        <dbReference type="Pfam" id="PF00534"/>
    </source>
</evidence>
<reference evidence="9" key="4">
    <citation type="journal article" date="2022" name="PLoS Pathog.">
        <title>Chromosome-level genome of Schistosoma haematobium underpins genome-wide explorations of molecular variation.</title>
        <authorList>
            <person name="Stroehlein A.J."/>
            <person name="Korhonen P.K."/>
            <person name="Lee V.V."/>
            <person name="Ralph S.A."/>
            <person name="Mentink-Kane M."/>
            <person name="You H."/>
            <person name="McManus D.P."/>
            <person name="Tchuente L.T."/>
            <person name="Stothard J.R."/>
            <person name="Kaur P."/>
            <person name="Dudchenko O."/>
            <person name="Aiden E.L."/>
            <person name="Yang B."/>
            <person name="Yang H."/>
            <person name="Emery A.M."/>
            <person name="Webster B.L."/>
            <person name="Brindley P.J."/>
            <person name="Rollinson D."/>
            <person name="Chang B.C.H."/>
            <person name="Gasser R.B."/>
            <person name="Young N.D."/>
        </authorList>
    </citation>
    <scope>NUCLEOTIDE SEQUENCE</scope>
</reference>
<reference evidence="9" key="2">
    <citation type="journal article" date="2019" name="Gigascience">
        <title>High-quality Schistosoma haematobium genome achieved by single-molecule and long-range sequencing.</title>
        <authorList>
            <person name="Stroehlein A.J."/>
            <person name="Korhonen P.K."/>
            <person name="Chong T.M."/>
            <person name="Lim Y.L."/>
            <person name="Chan K.G."/>
            <person name="Webster B."/>
            <person name="Rollinson D."/>
            <person name="Brindley P.J."/>
            <person name="Gasser R.B."/>
            <person name="Young N.D."/>
        </authorList>
    </citation>
    <scope>NUCLEOTIDE SEQUENCE</scope>
</reference>
<feature type="domain" description="Glycosyl transferase family 1" evidence="7">
    <location>
        <begin position="260"/>
        <end position="395"/>
    </location>
</feature>
<dbReference type="SUPFAM" id="SSF53756">
    <property type="entry name" value="UDP-Glycosyltransferase/glycogen phosphorylase"/>
    <property type="match status" value="1"/>
</dbReference>
<keyword evidence="5" id="KW-0808">Transferase</keyword>
<dbReference type="GO" id="GO:0006506">
    <property type="term" value="P:GPI anchor biosynthetic process"/>
    <property type="evidence" value="ECO:0007669"/>
    <property type="project" value="UniProtKB-KW"/>
</dbReference>
<evidence type="ECO:0000313" key="10">
    <source>
        <dbReference type="Proteomes" id="UP000471633"/>
    </source>
</evidence>
<organism evidence="9 10">
    <name type="scientific">Schistosoma haematobium</name>
    <name type="common">Blood fluke</name>
    <dbReference type="NCBI Taxonomy" id="6185"/>
    <lineage>
        <taxon>Eukaryota</taxon>
        <taxon>Metazoa</taxon>
        <taxon>Spiralia</taxon>
        <taxon>Lophotrochozoa</taxon>
        <taxon>Platyhelminthes</taxon>
        <taxon>Trematoda</taxon>
        <taxon>Digenea</taxon>
        <taxon>Strigeidida</taxon>
        <taxon>Schistosomatoidea</taxon>
        <taxon>Schistosomatidae</taxon>
        <taxon>Schistosoma</taxon>
    </lineage>
</organism>
<name>A0A922IQX3_SCHHA</name>
<dbReference type="PANTHER" id="PTHR45871:SF1">
    <property type="entry name" value="PHOSPHATIDYLINOSITOL N-ACETYLGLUCOSAMINYLTRANSFERASE SUBUNIT A"/>
    <property type="match status" value="1"/>
</dbReference>
<dbReference type="EC" id="2.4.1.198" evidence="2"/>
<keyword evidence="4" id="KW-0328">Glycosyltransferase</keyword>
<evidence type="ECO:0000313" key="9">
    <source>
        <dbReference type="EMBL" id="KAH9584968.1"/>
    </source>
</evidence>
<evidence type="ECO:0000256" key="2">
    <source>
        <dbReference type="ARBA" id="ARBA00012420"/>
    </source>
</evidence>